<protein>
    <recommendedName>
        <fullName evidence="2">Polyphosphate kinase-2-related domain-containing protein</fullName>
    </recommendedName>
</protein>
<dbReference type="InterPro" id="IPR022300">
    <property type="entry name" value="PPK2-rel_1"/>
</dbReference>
<evidence type="ECO:0000259" key="2">
    <source>
        <dbReference type="Pfam" id="PF03976"/>
    </source>
</evidence>
<name>A0A9X4KFB6_9BACL</name>
<keyword evidence="4" id="KW-1185">Reference proteome</keyword>
<dbReference type="NCBIfam" id="TIGR03709">
    <property type="entry name" value="PPK2_rel_1"/>
    <property type="match status" value="1"/>
</dbReference>
<comment type="caution">
    <text evidence="3">The sequence shown here is derived from an EMBL/GenBank/DDBJ whole genome shotgun (WGS) entry which is preliminary data.</text>
</comment>
<dbReference type="InterPro" id="IPR022488">
    <property type="entry name" value="PPK2-related"/>
</dbReference>
<dbReference type="PANTHER" id="PTHR34383">
    <property type="entry name" value="POLYPHOSPHATE:AMP PHOSPHOTRANSFERASE-RELATED"/>
    <property type="match status" value="1"/>
</dbReference>
<sequence length="376" mass="41621">MDCSGKDGTVKKVLSALNPQGYRAESFKTPTAEEAAHDFLWRTHKLVPQKGYIASFNRSYYEEVLITRVHGLIDKKETERRLAHIKHFEKLLADSGVLVIKIFLHISKEFQLEKLHDRLTRPDKLWKFDPNDLKERQHWDEYVRAYEDVFEATGTKRNPWHIVPADKRWYRDYRVLKIITEAFESLDLAYPKIDIGRFGDLDLDEETRAELAAAKRKEAESDERRDVPNEADAEIQATGARHAATAGEQAAIGGDEQADDSGKAALREPADAGGEAAEGATANVGAKAAEGKTPRAGRKSAGGKTPNAGRQAAVEKPAEAVEKASTGTRKATGRPRGTRKQTVAEGTVPVAVEDAPSEPIAPKPPSRRGRRPKESE</sequence>
<gene>
    <name evidence="3" type="ORF">OMP38_09430</name>
</gene>
<dbReference type="RefSeq" id="WP_277564844.1">
    <property type="nucleotide sequence ID" value="NZ_JAPDHZ010000002.1"/>
</dbReference>
<dbReference type="Gene3D" id="3.40.50.300">
    <property type="entry name" value="P-loop containing nucleotide triphosphate hydrolases"/>
    <property type="match status" value="1"/>
</dbReference>
<dbReference type="SUPFAM" id="SSF52540">
    <property type="entry name" value="P-loop containing nucleoside triphosphate hydrolases"/>
    <property type="match status" value="1"/>
</dbReference>
<dbReference type="AlphaFoldDB" id="A0A9X4KFB6"/>
<reference evidence="3 4" key="1">
    <citation type="submission" date="2022-10" db="EMBL/GenBank/DDBJ databases">
        <title>Comparative genomic analysis of Cohnella hashimotonis sp. nov., isolated from the International Space Station.</title>
        <authorList>
            <person name="Simpson A."/>
            <person name="Venkateswaran K."/>
        </authorList>
    </citation>
    <scope>NUCLEOTIDE SEQUENCE [LARGE SCALE GENOMIC DNA]</scope>
    <source>
        <strain evidence="3 4">DSM 18997</strain>
    </source>
</reference>
<evidence type="ECO:0000313" key="3">
    <source>
        <dbReference type="EMBL" id="MDG0791063.1"/>
    </source>
</evidence>
<evidence type="ECO:0000313" key="4">
    <source>
        <dbReference type="Proteomes" id="UP001153387"/>
    </source>
</evidence>
<feature type="compositionally biased region" description="Low complexity" evidence="1">
    <location>
        <begin position="271"/>
        <end position="288"/>
    </location>
</feature>
<accession>A0A9X4KFB6</accession>
<dbReference type="Proteomes" id="UP001153387">
    <property type="component" value="Unassembled WGS sequence"/>
</dbReference>
<dbReference type="GO" id="GO:0016776">
    <property type="term" value="F:phosphotransferase activity, phosphate group as acceptor"/>
    <property type="evidence" value="ECO:0007669"/>
    <property type="project" value="InterPro"/>
</dbReference>
<dbReference type="InterPro" id="IPR027417">
    <property type="entry name" value="P-loop_NTPase"/>
</dbReference>
<dbReference type="GO" id="GO:0006797">
    <property type="term" value="P:polyphosphate metabolic process"/>
    <property type="evidence" value="ECO:0007669"/>
    <property type="project" value="InterPro"/>
</dbReference>
<dbReference type="Pfam" id="PF03976">
    <property type="entry name" value="PPK2"/>
    <property type="match status" value="1"/>
</dbReference>
<dbReference type="EMBL" id="JAPDHZ010000002">
    <property type="protein sequence ID" value="MDG0791063.1"/>
    <property type="molecule type" value="Genomic_DNA"/>
</dbReference>
<dbReference type="PANTHER" id="PTHR34383:SF3">
    <property type="entry name" value="POLYPHOSPHATE:AMP PHOSPHOTRANSFERASE"/>
    <property type="match status" value="1"/>
</dbReference>
<feature type="compositionally biased region" description="Basic and acidic residues" evidence="1">
    <location>
        <begin position="260"/>
        <end position="270"/>
    </location>
</feature>
<feature type="compositionally biased region" description="Basic residues" evidence="1">
    <location>
        <begin position="365"/>
        <end position="376"/>
    </location>
</feature>
<organism evidence="3 4">
    <name type="scientific">Cohnella ginsengisoli</name>
    <dbReference type="NCBI Taxonomy" id="425004"/>
    <lineage>
        <taxon>Bacteria</taxon>
        <taxon>Bacillati</taxon>
        <taxon>Bacillota</taxon>
        <taxon>Bacilli</taxon>
        <taxon>Bacillales</taxon>
        <taxon>Paenibacillaceae</taxon>
        <taxon>Cohnella</taxon>
    </lineage>
</organism>
<feature type="domain" description="Polyphosphate kinase-2-related" evidence="2">
    <location>
        <begin position="2"/>
        <end position="184"/>
    </location>
</feature>
<evidence type="ECO:0000256" key="1">
    <source>
        <dbReference type="SAM" id="MobiDB-lite"/>
    </source>
</evidence>
<feature type="region of interest" description="Disordered" evidence="1">
    <location>
        <begin position="235"/>
        <end position="376"/>
    </location>
</feature>
<proteinExistence type="predicted"/>